<organism evidence="1 2">
    <name type="scientific">Chlamydomonas incerta</name>
    <dbReference type="NCBI Taxonomy" id="51695"/>
    <lineage>
        <taxon>Eukaryota</taxon>
        <taxon>Viridiplantae</taxon>
        <taxon>Chlorophyta</taxon>
        <taxon>core chlorophytes</taxon>
        <taxon>Chlorophyceae</taxon>
        <taxon>CS clade</taxon>
        <taxon>Chlamydomonadales</taxon>
        <taxon>Chlamydomonadaceae</taxon>
        <taxon>Chlamydomonas</taxon>
    </lineage>
</organism>
<proteinExistence type="predicted"/>
<dbReference type="Proteomes" id="UP000650467">
    <property type="component" value="Unassembled WGS sequence"/>
</dbReference>
<reference evidence="1" key="1">
    <citation type="journal article" date="2020" name="bioRxiv">
        <title>Comparative genomics of Chlamydomonas.</title>
        <authorList>
            <person name="Craig R.J."/>
            <person name="Hasan A.R."/>
            <person name="Ness R.W."/>
            <person name="Keightley P.D."/>
        </authorList>
    </citation>
    <scope>NUCLEOTIDE SEQUENCE</scope>
    <source>
        <strain evidence="1">SAG 7.73</strain>
    </source>
</reference>
<evidence type="ECO:0000313" key="2">
    <source>
        <dbReference type="Proteomes" id="UP000650467"/>
    </source>
</evidence>
<dbReference type="AlphaFoldDB" id="A0A835VSX6"/>
<protein>
    <submittedName>
        <fullName evidence="1">Uncharacterized protein</fullName>
    </submittedName>
</protein>
<accession>A0A835VSX6</accession>
<sequence length="344" mass="33408">MVVGDDGGSSRAAAASSSVAAAAIAVAGAGDAFVGDAAAAWLRCCGGDAGNKCWLRADSGSAAGPFDYDAATVGEGRCAPAGAIAAAWAAAAMAVAPRPELRLAAPLGAAGPATSKCGSSEASHHHNQQLGQPGMHAGACWWGNAASKRSGQEGCGLILVEEAWGDEEGDGRCWEEAPDKHAGGGRRCGLLGSRLPPALSPAAATIELLSVTGGPSLCLLERTDAASAFQLRRVLAGEAGAQQPAAVPLQGGASSPQAACGGMASAAVGGEPEPQASGRAKAGADPLGALLPELSSVEWSDVLRDLLGCSRISRGVSGGGAGGCSTVTPAAAAGEAVLLAREGA</sequence>
<keyword evidence="2" id="KW-1185">Reference proteome</keyword>
<comment type="caution">
    <text evidence="1">The sequence shown here is derived from an EMBL/GenBank/DDBJ whole genome shotgun (WGS) entry which is preliminary data.</text>
</comment>
<dbReference type="EMBL" id="JAEHOC010000063">
    <property type="protein sequence ID" value="KAG2424633.1"/>
    <property type="molecule type" value="Genomic_DNA"/>
</dbReference>
<evidence type="ECO:0000313" key="1">
    <source>
        <dbReference type="EMBL" id="KAG2424633.1"/>
    </source>
</evidence>
<gene>
    <name evidence="1" type="ORF">HXX76_014358</name>
</gene>
<name>A0A835VSX6_CHLIN</name>